<dbReference type="InterPro" id="IPR013785">
    <property type="entry name" value="Aldolase_TIM"/>
</dbReference>
<keyword evidence="2" id="KW-0288">FMN</keyword>
<keyword evidence="5" id="KW-1185">Reference proteome</keyword>
<evidence type="ECO:0000256" key="3">
    <source>
        <dbReference type="ARBA" id="ARBA00023002"/>
    </source>
</evidence>
<name>A0A238FCG3_9BASI</name>
<gene>
    <name evidence="4" type="ORF">BQ2448_897</name>
</gene>
<evidence type="ECO:0000256" key="1">
    <source>
        <dbReference type="ARBA" id="ARBA00022630"/>
    </source>
</evidence>
<dbReference type="AlphaFoldDB" id="A0A238FCG3"/>
<dbReference type="OrthoDB" id="412383at2759"/>
<keyword evidence="1" id="KW-0285">Flavoprotein</keyword>
<dbReference type="EMBL" id="FMSP01000003">
    <property type="protein sequence ID" value="SCV68776.1"/>
    <property type="molecule type" value="Genomic_DNA"/>
</dbReference>
<dbReference type="CDD" id="cd04730">
    <property type="entry name" value="NPD_like"/>
    <property type="match status" value="1"/>
</dbReference>
<dbReference type="GO" id="GO:0018580">
    <property type="term" value="F:nitronate monooxygenase activity"/>
    <property type="evidence" value="ECO:0007669"/>
    <property type="project" value="InterPro"/>
</dbReference>
<dbReference type="Pfam" id="PF03060">
    <property type="entry name" value="NMO"/>
    <property type="match status" value="1"/>
</dbReference>
<dbReference type="Gene3D" id="3.20.20.70">
    <property type="entry name" value="Aldolase class I"/>
    <property type="match status" value="1"/>
</dbReference>
<sequence>MLDTFLTRSLSIEIPVVQGGMMWVGLPKLVAAVSNAGGLGILTGLTPGSPDKLRDSIREVRRLTNKPFAVNLTFLPSISPPPYEEYAQVVIDEGIKVVETAGGPAAGPIIKMYKKAGIFVIHKCTSIRHAKSAVKLGVDCLSIDGFECAGHPGEDDTPGLILLALAAKKLDIPYLASGGIGDGRGLAAAITLGACGVNCGTLFMATEESYIHDNIKNAIVKATERDTTHIFRTLHNTARVYKNKVAVEVVTKERQPGGVKFQEIAPLVSGARGRTVYENGDVDAGVWSASPVMGLIDDIPSCEVLLKRMEKDAEEILLQGAKTVVQKSRQSKL</sequence>
<keyword evidence="3" id="KW-0560">Oxidoreductase</keyword>
<dbReference type="InterPro" id="IPR004136">
    <property type="entry name" value="NMO"/>
</dbReference>
<evidence type="ECO:0000313" key="4">
    <source>
        <dbReference type="EMBL" id="SCV68776.1"/>
    </source>
</evidence>
<evidence type="ECO:0000313" key="5">
    <source>
        <dbReference type="Proteomes" id="UP000198372"/>
    </source>
</evidence>
<dbReference type="Proteomes" id="UP000198372">
    <property type="component" value="Unassembled WGS sequence"/>
</dbReference>
<accession>A0A238FCG3</accession>
<evidence type="ECO:0000256" key="2">
    <source>
        <dbReference type="ARBA" id="ARBA00022643"/>
    </source>
</evidence>
<dbReference type="PANTHER" id="PTHR32332">
    <property type="entry name" value="2-NITROPROPANE DIOXYGENASE"/>
    <property type="match status" value="1"/>
</dbReference>
<dbReference type="STRING" id="269621.A0A238FCG3"/>
<organism evidence="4 5">
    <name type="scientific">Microbotryum intermedium</name>
    <dbReference type="NCBI Taxonomy" id="269621"/>
    <lineage>
        <taxon>Eukaryota</taxon>
        <taxon>Fungi</taxon>
        <taxon>Dikarya</taxon>
        <taxon>Basidiomycota</taxon>
        <taxon>Pucciniomycotina</taxon>
        <taxon>Microbotryomycetes</taxon>
        <taxon>Microbotryales</taxon>
        <taxon>Microbotryaceae</taxon>
        <taxon>Microbotryum</taxon>
    </lineage>
</organism>
<reference evidence="5" key="1">
    <citation type="submission" date="2016-09" db="EMBL/GenBank/DDBJ databases">
        <authorList>
            <person name="Jeantristanb JTB J.-T."/>
            <person name="Ricardo R."/>
        </authorList>
    </citation>
    <scope>NUCLEOTIDE SEQUENCE [LARGE SCALE GENOMIC DNA]</scope>
</reference>
<dbReference type="SUPFAM" id="SSF51412">
    <property type="entry name" value="Inosine monophosphate dehydrogenase (IMPDH)"/>
    <property type="match status" value="1"/>
</dbReference>
<protein>
    <submittedName>
        <fullName evidence="4">BQ2448_897 protein</fullName>
    </submittedName>
</protein>
<proteinExistence type="predicted"/>
<dbReference type="PANTHER" id="PTHR32332:SF20">
    <property type="entry name" value="2-NITROPROPANE DIOXYGENASE-LIKE PROTEIN"/>
    <property type="match status" value="1"/>
</dbReference>